<accession>A0A329YJC9</accession>
<comment type="caution">
    <text evidence="2">The sequence shown here is derived from an EMBL/GenBank/DDBJ whole genome shotgun (WGS) entry which is preliminary data.</text>
</comment>
<gene>
    <name evidence="2" type="ORF">DQ393_06110</name>
</gene>
<dbReference type="OrthoDB" id="7852579at2"/>
<proteinExistence type="predicted"/>
<reference evidence="2 3" key="1">
    <citation type="submission" date="2018-06" db="EMBL/GenBank/DDBJ databases">
        <title>Whole Genome Sequence of an efficient microsymbiont, Rhizobium tropici.</title>
        <authorList>
            <person name="Srinivasan R."/>
            <person name="Singh H.V."/>
            <person name="Srivastava R."/>
            <person name="Kumari B."/>
            <person name="Radhakrishna A."/>
        </authorList>
    </citation>
    <scope>NUCLEOTIDE SEQUENCE [LARGE SCALE GENOMIC DNA]</scope>
    <source>
        <strain evidence="2 3">IGFRI Rhizo-19</strain>
    </source>
</reference>
<feature type="region of interest" description="Disordered" evidence="1">
    <location>
        <begin position="65"/>
        <end position="96"/>
    </location>
</feature>
<protein>
    <submittedName>
        <fullName evidence="2">Uncharacterized protein</fullName>
    </submittedName>
</protein>
<evidence type="ECO:0000313" key="2">
    <source>
        <dbReference type="EMBL" id="RAX42414.1"/>
    </source>
</evidence>
<evidence type="ECO:0000256" key="1">
    <source>
        <dbReference type="SAM" id="MobiDB-lite"/>
    </source>
</evidence>
<dbReference type="RefSeq" id="WP_112340900.1">
    <property type="nucleotide sequence ID" value="NZ_QMKK01000022.1"/>
</dbReference>
<dbReference type="AlphaFoldDB" id="A0A329YJC9"/>
<sequence length="213" mass="23181">MEGAVSKGEFAAIIGVTPGRVSQYIAAGKITQAALVGIGRNAKIDVERAKADLRGALDISQRMGNGIDTRLDPDLPFERPTGARGSGTDLPPPVPSIDSDIKQAKLEQLRRINRNGAIAEAQQRGQLVEAEASRAERAKIAVTMLQVFEGALTDFASEMSAEYKLPQRDILHLLRRKFRDVRVKAAEHMRKQAVQLAETVETELAADDIESLN</sequence>
<evidence type="ECO:0000313" key="3">
    <source>
        <dbReference type="Proteomes" id="UP000251205"/>
    </source>
</evidence>
<dbReference type="Proteomes" id="UP000251205">
    <property type="component" value="Unassembled WGS sequence"/>
</dbReference>
<organism evidence="2 3">
    <name type="scientific">Rhizobium tropici</name>
    <dbReference type="NCBI Taxonomy" id="398"/>
    <lineage>
        <taxon>Bacteria</taxon>
        <taxon>Pseudomonadati</taxon>
        <taxon>Pseudomonadota</taxon>
        <taxon>Alphaproteobacteria</taxon>
        <taxon>Hyphomicrobiales</taxon>
        <taxon>Rhizobiaceae</taxon>
        <taxon>Rhizobium/Agrobacterium group</taxon>
        <taxon>Rhizobium</taxon>
    </lineage>
</organism>
<dbReference type="EMBL" id="QMKK01000022">
    <property type="protein sequence ID" value="RAX42414.1"/>
    <property type="molecule type" value="Genomic_DNA"/>
</dbReference>
<name>A0A329YJC9_RHITR</name>